<dbReference type="InterPro" id="IPR012259">
    <property type="entry name" value="DHFR"/>
</dbReference>
<protein>
    <recommendedName>
        <fullName evidence="3 8">Dihydrofolate reductase</fullName>
        <ecNumber evidence="3 8">1.5.1.3</ecNumber>
    </recommendedName>
</protein>
<evidence type="ECO:0000259" key="9">
    <source>
        <dbReference type="PROSITE" id="PS51330"/>
    </source>
</evidence>
<evidence type="ECO:0000256" key="4">
    <source>
        <dbReference type="ARBA" id="ARBA00022563"/>
    </source>
</evidence>
<dbReference type="UniPathway" id="UPA00077">
    <property type="reaction ID" value="UER00158"/>
</dbReference>
<evidence type="ECO:0000256" key="7">
    <source>
        <dbReference type="ARBA" id="ARBA00025067"/>
    </source>
</evidence>
<dbReference type="PANTHER" id="PTHR48069:SF3">
    <property type="entry name" value="DIHYDROFOLATE REDUCTASE"/>
    <property type="match status" value="1"/>
</dbReference>
<keyword evidence="5 8" id="KW-0521">NADP</keyword>
<dbReference type="PIRSF" id="PIRSF000194">
    <property type="entry name" value="DHFR"/>
    <property type="match status" value="1"/>
</dbReference>
<dbReference type="FunFam" id="3.40.430.10:FF:000001">
    <property type="entry name" value="Dihydrofolate reductase"/>
    <property type="match status" value="1"/>
</dbReference>
<dbReference type="PROSITE" id="PS51330">
    <property type="entry name" value="DHFR_2"/>
    <property type="match status" value="1"/>
</dbReference>
<evidence type="ECO:0000256" key="3">
    <source>
        <dbReference type="ARBA" id="ARBA00012856"/>
    </source>
</evidence>
<dbReference type="GO" id="GO:0046654">
    <property type="term" value="P:tetrahydrofolate biosynthetic process"/>
    <property type="evidence" value="ECO:0007669"/>
    <property type="project" value="UniProtKB-UniPathway"/>
</dbReference>
<evidence type="ECO:0000313" key="11">
    <source>
        <dbReference type="Proteomes" id="UP000295416"/>
    </source>
</evidence>
<dbReference type="Pfam" id="PF00186">
    <property type="entry name" value="DHFR_1"/>
    <property type="match status" value="1"/>
</dbReference>
<dbReference type="SUPFAM" id="SSF53597">
    <property type="entry name" value="Dihydrofolate reductase-like"/>
    <property type="match status" value="1"/>
</dbReference>
<dbReference type="GO" id="GO:0004146">
    <property type="term" value="F:dihydrofolate reductase activity"/>
    <property type="evidence" value="ECO:0007669"/>
    <property type="project" value="UniProtKB-EC"/>
</dbReference>
<keyword evidence="6 8" id="KW-0560">Oxidoreductase</keyword>
<dbReference type="AlphaFoldDB" id="A0A4R2NYA2"/>
<comment type="pathway">
    <text evidence="1 8">Cofactor biosynthesis; tetrahydrofolate biosynthesis; 5,6,7,8-tetrahydrofolate from 7,8-dihydrofolate: step 1/1.</text>
</comment>
<dbReference type="Proteomes" id="UP000295416">
    <property type="component" value="Unassembled WGS sequence"/>
</dbReference>
<comment type="function">
    <text evidence="7 8">Key enzyme in folate metabolism. Catalyzes an essential reaction for de novo glycine and purine synthesis, and for DNA precursor synthesis.</text>
</comment>
<comment type="caution">
    <text evidence="10">The sequence shown here is derived from an EMBL/GenBank/DDBJ whole genome shotgun (WGS) entry which is preliminary data.</text>
</comment>
<dbReference type="GO" id="GO:0046655">
    <property type="term" value="P:folic acid metabolic process"/>
    <property type="evidence" value="ECO:0007669"/>
    <property type="project" value="TreeGrafter"/>
</dbReference>
<dbReference type="EC" id="1.5.1.3" evidence="3 8"/>
<organism evidence="10 11">
    <name type="scientific">Scopulibacillus darangshiensis</name>
    <dbReference type="NCBI Taxonomy" id="442528"/>
    <lineage>
        <taxon>Bacteria</taxon>
        <taxon>Bacillati</taxon>
        <taxon>Bacillota</taxon>
        <taxon>Bacilli</taxon>
        <taxon>Bacillales</taxon>
        <taxon>Sporolactobacillaceae</taxon>
        <taxon>Scopulibacillus</taxon>
    </lineage>
</organism>
<keyword evidence="4 8" id="KW-0554">One-carbon metabolism</keyword>
<comment type="similarity">
    <text evidence="2 8">Belongs to the dihydrofolate reductase family.</text>
</comment>
<reference evidence="10 11" key="1">
    <citation type="submission" date="2019-03" db="EMBL/GenBank/DDBJ databases">
        <title>Genomic Encyclopedia of Type Strains, Phase IV (KMG-IV): sequencing the most valuable type-strain genomes for metagenomic binning, comparative biology and taxonomic classification.</title>
        <authorList>
            <person name="Goeker M."/>
        </authorList>
    </citation>
    <scope>NUCLEOTIDE SEQUENCE [LARGE SCALE GENOMIC DNA]</scope>
    <source>
        <strain evidence="10 11">DSM 19377</strain>
    </source>
</reference>
<evidence type="ECO:0000256" key="5">
    <source>
        <dbReference type="ARBA" id="ARBA00022857"/>
    </source>
</evidence>
<evidence type="ECO:0000256" key="1">
    <source>
        <dbReference type="ARBA" id="ARBA00004903"/>
    </source>
</evidence>
<dbReference type="PRINTS" id="PR00070">
    <property type="entry name" value="DHFR"/>
</dbReference>
<gene>
    <name evidence="10" type="ORF">EV207_11840</name>
</gene>
<feature type="domain" description="DHFR" evidence="9">
    <location>
        <begin position="1"/>
        <end position="159"/>
    </location>
</feature>
<dbReference type="GO" id="GO:0046452">
    <property type="term" value="P:dihydrofolate metabolic process"/>
    <property type="evidence" value="ECO:0007669"/>
    <property type="project" value="TreeGrafter"/>
</dbReference>
<keyword evidence="11" id="KW-1185">Reference proteome</keyword>
<comment type="catalytic activity">
    <reaction evidence="8">
        <text>(6S)-5,6,7,8-tetrahydrofolate + NADP(+) = 7,8-dihydrofolate + NADPH + H(+)</text>
        <dbReference type="Rhea" id="RHEA:15009"/>
        <dbReference type="ChEBI" id="CHEBI:15378"/>
        <dbReference type="ChEBI" id="CHEBI:57451"/>
        <dbReference type="ChEBI" id="CHEBI:57453"/>
        <dbReference type="ChEBI" id="CHEBI:57783"/>
        <dbReference type="ChEBI" id="CHEBI:58349"/>
        <dbReference type="EC" id="1.5.1.3"/>
    </reaction>
</comment>
<evidence type="ECO:0000256" key="8">
    <source>
        <dbReference type="PIRNR" id="PIRNR000194"/>
    </source>
</evidence>
<proteinExistence type="inferred from homology"/>
<dbReference type="OrthoDB" id="9804315at2"/>
<name>A0A4R2NYA2_9BACL</name>
<accession>A0A4R2NYA2</accession>
<dbReference type="GO" id="GO:0070401">
    <property type="term" value="F:NADP+ binding"/>
    <property type="evidence" value="ECO:0007669"/>
    <property type="project" value="UniProtKB-ARBA"/>
</dbReference>
<dbReference type="GO" id="GO:0005829">
    <property type="term" value="C:cytosol"/>
    <property type="evidence" value="ECO:0007669"/>
    <property type="project" value="TreeGrafter"/>
</dbReference>
<dbReference type="GO" id="GO:0006730">
    <property type="term" value="P:one-carbon metabolic process"/>
    <property type="evidence" value="ECO:0007669"/>
    <property type="project" value="UniProtKB-KW"/>
</dbReference>
<evidence type="ECO:0000313" key="10">
    <source>
        <dbReference type="EMBL" id="TCP27062.1"/>
    </source>
</evidence>
<sequence>MISYLLAMDENRIIGKNNDLPWRLPNDLKFFKRLTMGHTIVMGRKTLESFKKPLPGRRNVVLTKNKDYYPAGCDIFHSVDAILDMDSPNREIFVIGGSQIFNAFFPYVDRLYITLIEHSFAGDTYFEGFDESEWELVSDRKGIVDEKNRYPHRFLIYDRRK</sequence>
<dbReference type="InterPro" id="IPR024072">
    <property type="entry name" value="DHFR-like_dom_sf"/>
</dbReference>
<dbReference type="RefSeq" id="WP_132746538.1">
    <property type="nucleotide sequence ID" value="NZ_SLXK01000018.1"/>
</dbReference>
<dbReference type="CDD" id="cd00209">
    <property type="entry name" value="DHFR"/>
    <property type="match status" value="1"/>
</dbReference>
<dbReference type="PANTHER" id="PTHR48069">
    <property type="entry name" value="DIHYDROFOLATE REDUCTASE"/>
    <property type="match status" value="1"/>
</dbReference>
<evidence type="ECO:0000256" key="2">
    <source>
        <dbReference type="ARBA" id="ARBA00009539"/>
    </source>
</evidence>
<evidence type="ECO:0000256" key="6">
    <source>
        <dbReference type="ARBA" id="ARBA00023002"/>
    </source>
</evidence>
<dbReference type="InterPro" id="IPR001796">
    <property type="entry name" value="DHFR_dom"/>
</dbReference>
<dbReference type="Gene3D" id="3.40.430.10">
    <property type="entry name" value="Dihydrofolate Reductase, subunit A"/>
    <property type="match status" value="1"/>
</dbReference>
<dbReference type="EMBL" id="SLXK01000018">
    <property type="protein sequence ID" value="TCP27062.1"/>
    <property type="molecule type" value="Genomic_DNA"/>
</dbReference>